<evidence type="ECO:0000259" key="3">
    <source>
        <dbReference type="Pfam" id="PF11774"/>
    </source>
</evidence>
<dbReference type="Proteomes" id="UP001183246">
    <property type="component" value="Unassembled WGS sequence"/>
</dbReference>
<feature type="region of interest" description="Disordered" evidence="2">
    <location>
        <begin position="56"/>
        <end position="76"/>
    </location>
</feature>
<evidence type="ECO:0000256" key="1">
    <source>
        <dbReference type="ARBA" id="ARBA00023125"/>
    </source>
</evidence>
<dbReference type="InterPro" id="IPR024412">
    <property type="entry name" value="Lsr2_dim_dom"/>
</dbReference>
<organism evidence="5 6">
    <name type="scientific">Streptomyces litchfieldiae</name>
    <dbReference type="NCBI Taxonomy" id="3075543"/>
    <lineage>
        <taxon>Bacteria</taxon>
        <taxon>Bacillati</taxon>
        <taxon>Actinomycetota</taxon>
        <taxon>Actinomycetes</taxon>
        <taxon>Kitasatosporales</taxon>
        <taxon>Streptomycetaceae</taxon>
        <taxon>Streptomyces</taxon>
    </lineage>
</organism>
<dbReference type="Gene3D" id="4.10.320.10">
    <property type="entry name" value="E3-binding domain"/>
    <property type="match status" value="1"/>
</dbReference>
<dbReference type="InterPro" id="IPR055370">
    <property type="entry name" value="Lsr2_DNA-bd"/>
</dbReference>
<dbReference type="RefSeq" id="WP_311708027.1">
    <property type="nucleotide sequence ID" value="NZ_JAVREL010000025.1"/>
</dbReference>
<dbReference type="InterPro" id="IPR042261">
    <property type="entry name" value="Lsr2-like_dimerization"/>
</dbReference>
<feature type="domain" description="Lsr2 DNA-binding" evidence="4">
    <location>
        <begin position="76"/>
        <end position="109"/>
    </location>
</feature>
<keyword evidence="1" id="KW-0238">DNA-binding</keyword>
<keyword evidence="6" id="KW-1185">Reference proteome</keyword>
<evidence type="ECO:0000259" key="4">
    <source>
        <dbReference type="Pfam" id="PF23359"/>
    </source>
</evidence>
<feature type="domain" description="Lsr2 dimerization" evidence="3">
    <location>
        <begin position="1"/>
        <end position="60"/>
    </location>
</feature>
<dbReference type="InterPro" id="IPR036625">
    <property type="entry name" value="E3-bd_dom_sf"/>
</dbReference>
<evidence type="ECO:0000256" key="2">
    <source>
        <dbReference type="SAM" id="MobiDB-lite"/>
    </source>
</evidence>
<gene>
    <name evidence="5" type="ORF">RM590_30615</name>
</gene>
<reference evidence="6" key="1">
    <citation type="submission" date="2023-07" db="EMBL/GenBank/DDBJ databases">
        <title>30 novel species of actinomycetes from the DSMZ collection.</title>
        <authorList>
            <person name="Nouioui I."/>
        </authorList>
    </citation>
    <scope>NUCLEOTIDE SEQUENCE [LARGE SCALE GENOMIC DNA]</scope>
    <source>
        <strain evidence="6">DSM 44938</strain>
    </source>
</reference>
<dbReference type="Pfam" id="PF23359">
    <property type="entry name" value="Lsr2_DNA-bd"/>
    <property type="match status" value="1"/>
</dbReference>
<evidence type="ECO:0000313" key="5">
    <source>
        <dbReference type="EMBL" id="MDT0346901.1"/>
    </source>
</evidence>
<accession>A0ABU2MZ18</accession>
<dbReference type="Gene3D" id="3.30.60.230">
    <property type="entry name" value="Lsr2, dimerization domain"/>
    <property type="match status" value="1"/>
</dbReference>
<protein>
    <submittedName>
        <fullName evidence="5">Lsr2 family protein</fullName>
    </submittedName>
</protein>
<name>A0ABU2MZ18_9ACTN</name>
<sequence>MAKKVVTIYTDDLTNQESSEVGTHTFSLDGVSYEIDLAPDSFDKLLDALRPFMENGRKAGRGRRPGAAAKRPTPDVDTAAIRSWAKEQGFQVSERGRVPAHVREAYEKAH</sequence>
<comment type="caution">
    <text evidence="5">The sequence shown here is derived from an EMBL/GenBank/DDBJ whole genome shotgun (WGS) entry which is preliminary data.</text>
</comment>
<dbReference type="EMBL" id="JAVREL010000025">
    <property type="protein sequence ID" value="MDT0346901.1"/>
    <property type="molecule type" value="Genomic_DNA"/>
</dbReference>
<evidence type="ECO:0000313" key="6">
    <source>
        <dbReference type="Proteomes" id="UP001183246"/>
    </source>
</evidence>
<proteinExistence type="predicted"/>
<dbReference type="Pfam" id="PF11774">
    <property type="entry name" value="Lsr2"/>
    <property type="match status" value="1"/>
</dbReference>